<gene>
    <name evidence="2" type="ORF">HUW48_18220</name>
</gene>
<dbReference type="Proteomes" id="UP000514509">
    <property type="component" value="Chromosome"/>
</dbReference>
<evidence type="ECO:0000313" key="3">
    <source>
        <dbReference type="Proteomes" id="UP000514509"/>
    </source>
</evidence>
<feature type="compositionally biased region" description="Basic and acidic residues" evidence="1">
    <location>
        <begin position="56"/>
        <end position="72"/>
    </location>
</feature>
<organism evidence="2 3">
    <name type="scientific">Adhaeribacter radiodurans</name>
    <dbReference type="NCBI Taxonomy" id="2745197"/>
    <lineage>
        <taxon>Bacteria</taxon>
        <taxon>Pseudomonadati</taxon>
        <taxon>Bacteroidota</taxon>
        <taxon>Cytophagia</taxon>
        <taxon>Cytophagales</taxon>
        <taxon>Hymenobacteraceae</taxon>
        <taxon>Adhaeribacter</taxon>
    </lineage>
</organism>
<dbReference type="AlphaFoldDB" id="A0A7L7LBS8"/>
<feature type="region of interest" description="Disordered" evidence="1">
    <location>
        <begin position="1"/>
        <end position="72"/>
    </location>
</feature>
<accession>A0A7L7LBS8</accession>
<reference evidence="2 3" key="1">
    <citation type="submission" date="2020-08" db="EMBL/GenBank/DDBJ databases">
        <title>Adhaeribacter dokdonensis sp. nov., isolated from the rhizosphere of Elymus tsukushiensis, a plant native to the Dokdo Islands, Republic of Korea.</title>
        <authorList>
            <person name="Ghim S.Y."/>
        </authorList>
    </citation>
    <scope>NUCLEOTIDE SEQUENCE [LARGE SCALE GENOMIC DNA]</scope>
    <source>
        <strain evidence="2 3">KUDC8001</strain>
    </source>
</reference>
<protein>
    <submittedName>
        <fullName evidence="2">Uncharacterized protein</fullName>
    </submittedName>
</protein>
<keyword evidence="3" id="KW-1185">Reference proteome</keyword>
<dbReference type="RefSeq" id="WP_182412299.1">
    <property type="nucleotide sequence ID" value="NZ_CP055153.1"/>
</dbReference>
<feature type="compositionally biased region" description="Basic and acidic residues" evidence="1">
    <location>
        <begin position="1"/>
        <end position="10"/>
    </location>
</feature>
<evidence type="ECO:0000256" key="1">
    <source>
        <dbReference type="SAM" id="MobiDB-lite"/>
    </source>
</evidence>
<sequence>MENKEQKSSDNDQEIIAAPDQQNINTKNHEEEGGNDYSQHGQGGQGAKSTDSDQNSTHDKGNEESIAGREDS</sequence>
<name>A0A7L7LBS8_9BACT</name>
<evidence type="ECO:0000313" key="2">
    <source>
        <dbReference type="EMBL" id="QMU29839.1"/>
    </source>
</evidence>
<dbReference type="EMBL" id="CP055153">
    <property type="protein sequence ID" value="QMU29839.1"/>
    <property type="molecule type" value="Genomic_DNA"/>
</dbReference>
<proteinExistence type="predicted"/>
<dbReference type="KEGG" id="add:HUW48_18220"/>